<dbReference type="Proteomes" id="UP001157502">
    <property type="component" value="Chromosome 7"/>
</dbReference>
<accession>A0ACC2H0W6</accession>
<sequence>MGNNLPVQPHVPGLRRRPEGSLRYRLLSTKVHQRQDSLWTPKPGMLWPRNKDSLCHIYKDSPEVLQLS</sequence>
<reference evidence="1" key="1">
    <citation type="submission" date="2021-05" db="EMBL/GenBank/DDBJ databases">
        <authorList>
            <person name="Pan Q."/>
            <person name="Jouanno E."/>
            <person name="Zahm M."/>
            <person name="Klopp C."/>
            <person name="Cabau C."/>
            <person name="Louis A."/>
            <person name="Berthelot C."/>
            <person name="Parey E."/>
            <person name="Roest Crollius H."/>
            <person name="Montfort J."/>
            <person name="Robinson-Rechavi M."/>
            <person name="Bouchez O."/>
            <person name="Lampietro C."/>
            <person name="Lopez Roques C."/>
            <person name="Donnadieu C."/>
            <person name="Postlethwait J."/>
            <person name="Bobe J."/>
            <person name="Dillon D."/>
            <person name="Chandos A."/>
            <person name="von Hippel F."/>
            <person name="Guiguen Y."/>
        </authorList>
    </citation>
    <scope>NUCLEOTIDE SEQUENCE</scope>
    <source>
        <strain evidence="1">YG-Jan2019</strain>
    </source>
</reference>
<organism evidence="1 2">
    <name type="scientific">Dallia pectoralis</name>
    <name type="common">Alaska blackfish</name>
    <dbReference type="NCBI Taxonomy" id="75939"/>
    <lineage>
        <taxon>Eukaryota</taxon>
        <taxon>Metazoa</taxon>
        <taxon>Chordata</taxon>
        <taxon>Craniata</taxon>
        <taxon>Vertebrata</taxon>
        <taxon>Euteleostomi</taxon>
        <taxon>Actinopterygii</taxon>
        <taxon>Neopterygii</taxon>
        <taxon>Teleostei</taxon>
        <taxon>Protacanthopterygii</taxon>
        <taxon>Esociformes</taxon>
        <taxon>Umbridae</taxon>
        <taxon>Dallia</taxon>
    </lineage>
</organism>
<proteinExistence type="predicted"/>
<evidence type="ECO:0000313" key="2">
    <source>
        <dbReference type="Proteomes" id="UP001157502"/>
    </source>
</evidence>
<name>A0ACC2H0W6_DALPE</name>
<evidence type="ECO:0000313" key="1">
    <source>
        <dbReference type="EMBL" id="KAJ8009703.1"/>
    </source>
</evidence>
<protein>
    <submittedName>
        <fullName evidence="1">Uncharacterized protein</fullName>
    </submittedName>
</protein>
<gene>
    <name evidence="1" type="ORF">DPEC_G00094270</name>
</gene>
<keyword evidence="2" id="KW-1185">Reference proteome</keyword>
<dbReference type="EMBL" id="CM055734">
    <property type="protein sequence ID" value="KAJ8009703.1"/>
    <property type="molecule type" value="Genomic_DNA"/>
</dbReference>
<comment type="caution">
    <text evidence="1">The sequence shown here is derived from an EMBL/GenBank/DDBJ whole genome shotgun (WGS) entry which is preliminary data.</text>
</comment>